<protein>
    <recommendedName>
        <fullName evidence="15">Cation efflux protein cytoplasmic domain-containing protein</fullName>
    </recommendedName>
</protein>
<proteinExistence type="inferred from homology"/>
<gene>
    <name evidence="13" type="ORF">NDN08_003425</name>
</gene>
<evidence type="ECO:0000256" key="4">
    <source>
        <dbReference type="ARBA" id="ARBA00022692"/>
    </source>
</evidence>
<comment type="similarity">
    <text evidence="2">Belongs to the cation diffusion facilitator (CDF) transporter (TC 2.A.4) family. SLC30A subfamily.</text>
</comment>
<accession>A0AAV8V135</accession>
<dbReference type="Pfam" id="PF01545">
    <property type="entry name" value="Cation_efflux"/>
    <property type="match status" value="1"/>
</dbReference>
<dbReference type="SUPFAM" id="SSF161111">
    <property type="entry name" value="Cation efflux protein transmembrane domain-like"/>
    <property type="match status" value="1"/>
</dbReference>
<dbReference type="GO" id="GO:0005886">
    <property type="term" value="C:plasma membrane"/>
    <property type="evidence" value="ECO:0007669"/>
    <property type="project" value="TreeGrafter"/>
</dbReference>
<comment type="subcellular location">
    <subcellularLocation>
        <location evidence="1">Membrane</location>
        <topology evidence="1">Multi-pass membrane protein</topology>
    </subcellularLocation>
</comment>
<dbReference type="Proteomes" id="UP001157974">
    <property type="component" value="Unassembled WGS sequence"/>
</dbReference>
<dbReference type="InterPro" id="IPR002524">
    <property type="entry name" value="Cation_efflux"/>
</dbReference>
<evidence type="ECO:0000256" key="6">
    <source>
        <dbReference type="ARBA" id="ARBA00022989"/>
    </source>
</evidence>
<feature type="transmembrane region" description="Helical" evidence="10">
    <location>
        <begin position="229"/>
        <end position="251"/>
    </location>
</feature>
<keyword evidence="7" id="KW-0406">Ion transport</keyword>
<evidence type="ECO:0000256" key="5">
    <source>
        <dbReference type="ARBA" id="ARBA00022906"/>
    </source>
</evidence>
<dbReference type="InterPro" id="IPR027470">
    <property type="entry name" value="Cation_efflux_CTD"/>
</dbReference>
<keyword evidence="3" id="KW-0813">Transport</keyword>
<evidence type="ECO:0000256" key="8">
    <source>
        <dbReference type="ARBA" id="ARBA00023136"/>
    </source>
</evidence>
<organism evidence="13 14">
    <name type="scientific">Rhodosorus marinus</name>
    <dbReference type="NCBI Taxonomy" id="101924"/>
    <lineage>
        <taxon>Eukaryota</taxon>
        <taxon>Rhodophyta</taxon>
        <taxon>Stylonematophyceae</taxon>
        <taxon>Stylonematales</taxon>
        <taxon>Stylonemataceae</taxon>
        <taxon>Rhodosorus</taxon>
    </lineage>
</organism>
<evidence type="ECO:0000256" key="7">
    <source>
        <dbReference type="ARBA" id="ARBA00023065"/>
    </source>
</evidence>
<dbReference type="NCBIfam" id="TIGR01297">
    <property type="entry name" value="CDF"/>
    <property type="match status" value="1"/>
</dbReference>
<keyword evidence="5" id="KW-0864">Zinc transport</keyword>
<evidence type="ECO:0008006" key="15">
    <source>
        <dbReference type="Google" id="ProtNLM"/>
    </source>
</evidence>
<dbReference type="EMBL" id="JAMWBK010000003">
    <property type="protein sequence ID" value="KAJ8906942.1"/>
    <property type="molecule type" value="Genomic_DNA"/>
</dbReference>
<feature type="transmembrane region" description="Helical" evidence="10">
    <location>
        <begin position="272"/>
        <end position="293"/>
    </location>
</feature>
<dbReference type="Pfam" id="PF16916">
    <property type="entry name" value="ZT_dimer"/>
    <property type="match status" value="1"/>
</dbReference>
<feature type="compositionally biased region" description="Basic and acidic residues" evidence="9">
    <location>
        <begin position="54"/>
        <end position="96"/>
    </location>
</feature>
<dbReference type="Gene3D" id="1.20.1510.10">
    <property type="entry name" value="Cation efflux protein transmembrane domain"/>
    <property type="match status" value="1"/>
</dbReference>
<name>A0AAV8V135_9RHOD</name>
<evidence type="ECO:0000256" key="9">
    <source>
        <dbReference type="SAM" id="MobiDB-lite"/>
    </source>
</evidence>
<evidence type="ECO:0000256" key="10">
    <source>
        <dbReference type="SAM" id="Phobius"/>
    </source>
</evidence>
<evidence type="ECO:0000256" key="1">
    <source>
        <dbReference type="ARBA" id="ARBA00004141"/>
    </source>
</evidence>
<dbReference type="InterPro" id="IPR027469">
    <property type="entry name" value="Cation_efflux_TMD_sf"/>
</dbReference>
<feature type="transmembrane region" description="Helical" evidence="10">
    <location>
        <begin position="154"/>
        <end position="176"/>
    </location>
</feature>
<evidence type="ECO:0000256" key="2">
    <source>
        <dbReference type="ARBA" id="ARBA00008873"/>
    </source>
</evidence>
<dbReference type="PANTHER" id="PTHR11562">
    <property type="entry name" value="CATION EFFLUX PROTEIN/ ZINC TRANSPORTER"/>
    <property type="match status" value="1"/>
</dbReference>
<evidence type="ECO:0000313" key="14">
    <source>
        <dbReference type="Proteomes" id="UP001157974"/>
    </source>
</evidence>
<feature type="transmembrane region" description="Helical" evidence="10">
    <location>
        <begin position="196"/>
        <end position="217"/>
    </location>
</feature>
<feature type="transmembrane region" description="Helical" evidence="10">
    <location>
        <begin position="299"/>
        <end position="320"/>
    </location>
</feature>
<sequence>MGREGGVDTDETTIVFANDVGSDEGSGDLADLGDLQADFGLSEEPLVSTGHHGGGHEHEKERDLENGDHRHSHENGHDHGHSCGHDHGHGRDHDHDHDGCGADDDHSHFLIFHSHGLKRHRKSGTTKLSIALVLYAVLVVGIFITAWISNSHALAVEGVHTMLDCLAIILALLAAILGKRAPSKAASFGFQRAETIAAFVSVSLLLFFACTIAVSAVKALMNPGDAVKGVMIACTALASCLMNILIALVLYPSHDPSANMRAVFNHAVTDCLENLVVFSAALVITFVPSWTWLDPVLSFFIVAIIVFMNGPLLVGVLRILMQIAPRSIKPDEAEAAIKEIEGVSVVRDLHVWSITNGVHFASAKVLVNPRVDRDAILHEVSSKLQRFGVEETCVQIELSNAANEVKELSV</sequence>
<evidence type="ECO:0000313" key="13">
    <source>
        <dbReference type="EMBL" id="KAJ8906942.1"/>
    </source>
</evidence>
<keyword evidence="5" id="KW-0862">Zinc</keyword>
<evidence type="ECO:0000259" key="12">
    <source>
        <dbReference type="Pfam" id="PF16916"/>
    </source>
</evidence>
<dbReference type="InterPro" id="IPR058533">
    <property type="entry name" value="Cation_efflux_TM"/>
</dbReference>
<feature type="transmembrane region" description="Helical" evidence="10">
    <location>
        <begin position="128"/>
        <end position="148"/>
    </location>
</feature>
<keyword evidence="14" id="KW-1185">Reference proteome</keyword>
<feature type="domain" description="Cation efflux protein cytoplasmic" evidence="12">
    <location>
        <begin position="329"/>
        <end position="397"/>
    </location>
</feature>
<evidence type="ECO:0000256" key="3">
    <source>
        <dbReference type="ARBA" id="ARBA00022448"/>
    </source>
</evidence>
<comment type="caution">
    <text evidence="13">The sequence shown here is derived from an EMBL/GenBank/DDBJ whole genome shotgun (WGS) entry which is preliminary data.</text>
</comment>
<dbReference type="PANTHER" id="PTHR11562:SF17">
    <property type="entry name" value="RE54080P-RELATED"/>
    <property type="match status" value="1"/>
</dbReference>
<keyword evidence="8 10" id="KW-0472">Membrane</keyword>
<keyword evidence="4 10" id="KW-0812">Transmembrane</keyword>
<evidence type="ECO:0000259" key="11">
    <source>
        <dbReference type="Pfam" id="PF01545"/>
    </source>
</evidence>
<reference evidence="13 14" key="1">
    <citation type="journal article" date="2023" name="Nat. Commun.">
        <title>Origin of minicircular mitochondrial genomes in red algae.</title>
        <authorList>
            <person name="Lee Y."/>
            <person name="Cho C.H."/>
            <person name="Lee Y.M."/>
            <person name="Park S.I."/>
            <person name="Yang J.H."/>
            <person name="West J.A."/>
            <person name="Bhattacharya D."/>
            <person name="Yoon H.S."/>
        </authorList>
    </citation>
    <scope>NUCLEOTIDE SEQUENCE [LARGE SCALE GENOMIC DNA]</scope>
    <source>
        <strain evidence="13 14">CCMP1338</strain>
        <tissue evidence="13">Whole cell</tissue>
    </source>
</reference>
<dbReference type="InterPro" id="IPR050681">
    <property type="entry name" value="CDF/SLC30A"/>
</dbReference>
<dbReference type="AlphaFoldDB" id="A0AAV8V135"/>
<dbReference type="GO" id="GO:0005385">
    <property type="term" value="F:zinc ion transmembrane transporter activity"/>
    <property type="evidence" value="ECO:0007669"/>
    <property type="project" value="TreeGrafter"/>
</dbReference>
<keyword evidence="6 10" id="KW-1133">Transmembrane helix</keyword>
<feature type="domain" description="Cation efflux protein transmembrane" evidence="11">
    <location>
        <begin position="130"/>
        <end position="321"/>
    </location>
</feature>
<feature type="region of interest" description="Disordered" evidence="9">
    <location>
        <begin position="44"/>
        <end position="96"/>
    </location>
</feature>